<proteinExistence type="predicted"/>
<evidence type="ECO:0000313" key="2">
    <source>
        <dbReference type="Proteomes" id="UP000315295"/>
    </source>
</evidence>
<dbReference type="AlphaFoldDB" id="A0A540LF01"/>
<gene>
    <name evidence="1" type="ORF">C1H46_029341</name>
</gene>
<dbReference type="Proteomes" id="UP000315295">
    <property type="component" value="Unassembled WGS sequence"/>
</dbReference>
<accession>A0A540LF01</accession>
<name>A0A540LF01_MALBA</name>
<keyword evidence="2" id="KW-1185">Reference proteome</keyword>
<sequence length="151" mass="16819">MMCYRFSGLFNDHHLHLPLAAEDLASLSLLEEQVKQDELNHDMAPNDDASLIEETHKERNEAIFDYYSDLQECYSEVEESETMKWRNLRNAAYAAMSTVADGVEIDPVDDAACLSVPHSLISSPSLLSPARTHQTALPDPVDDAVCLGLLL</sequence>
<protein>
    <submittedName>
        <fullName evidence="1">Uncharacterized protein</fullName>
    </submittedName>
</protein>
<comment type="caution">
    <text evidence="1">The sequence shown here is derived from an EMBL/GenBank/DDBJ whole genome shotgun (WGS) entry which is preliminary data.</text>
</comment>
<organism evidence="1 2">
    <name type="scientific">Malus baccata</name>
    <name type="common">Siberian crab apple</name>
    <name type="synonym">Pyrus baccata</name>
    <dbReference type="NCBI Taxonomy" id="106549"/>
    <lineage>
        <taxon>Eukaryota</taxon>
        <taxon>Viridiplantae</taxon>
        <taxon>Streptophyta</taxon>
        <taxon>Embryophyta</taxon>
        <taxon>Tracheophyta</taxon>
        <taxon>Spermatophyta</taxon>
        <taxon>Magnoliopsida</taxon>
        <taxon>eudicotyledons</taxon>
        <taxon>Gunneridae</taxon>
        <taxon>Pentapetalae</taxon>
        <taxon>rosids</taxon>
        <taxon>fabids</taxon>
        <taxon>Rosales</taxon>
        <taxon>Rosaceae</taxon>
        <taxon>Amygdaloideae</taxon>
        <taxon>Maleae</taxon>
        <taxon>Malus</taxon>
    </lineage>
</organism>
<dbReference type="STRING" id="106549.A0A540LF01"/>
<dbReference type="EMBL" id="VIEB01000611">
    <property type="protein sequence ID" value="TQD85057.1"/>
    <property type="molecule type" value="Genomic_DNA"/>
</dbReference>
<reference evidence="1 2" key="1">
    <citation type="journal article" date="2019" name="G3 (Bethesda)">
        <title>Sequencing of a Wild Apple (Malus baccata) Genome Unravels the Differences Between Cultivated and Wild Apple Species Regarding Disease Resistance and Cold Tolerance.</title>
        <authorList>
            <person name="Chen X."/>
        </authorList>
    </citation>
    <scope>NUCLEOTIDE SEQUENCE [LARGE SCALE GENOMIC DNA]</scope>
    <source>
        <strain evidence="2">cv. Shandingzi</strain>
        <tissue evidence="1">Leaves</tissue>
    </source>
</reference>
<evidence type="ECO:0000313" key="1">
    <source>
        <dbReference type="EMBL" id="TQD85057.1"/>
    </source>
</evidence>